<evidence type="ECO:0000313" key="3">
    <source>
        <dbReference type="Proteomes" id="UP000032066"/>
    </source>
</evidence>
<dbReference type="PANTHER" id="PTHR33164">
    <property type="entry name" value="TRANSCRIPTIONAL REGULATOR, MARR FAMILY"/>
    <property type="match status" value="1"/>
</dbReference>
<reference evidence="2 3" key="1">
    <citation type="submission" date="2015-02" db="EMBL/GenBank/DDBJ databases">
        <title>Draft genome sequence of Kitasatospora griseola MF730-N6, a bafilomycin, terpentecin and satosporin producer.</title>
        <authorList>
            <person name="Arens J.C."/>
            <person name="Haltli B."/>
            <person name="Kerr R.G."/>
        </authorList>
    </citation>
    <scope>NUCLEOTIDE SEQUENCE [LARGE SCALE GENOMIC DNA]</scope>
    <source>
        <strain evidence="2 3">MF730-N6</strain>
    </source>
</reference>
<dbReference type="PROSITE" id="PS50995">
    <property type="entry name" value="HTH_MARR_2"/>
    <property type="match status" value="1"/>
</dbReference>
<dbReference type="SUPFAM" id="SSF46785">
    <property type="entry name" value="Winged helix' DNA-binding domain"/>
    <property type="match status" value="1"/>
</dbReference>
<dbReference type="RefSeq" id="WP_043915748.1">
    <property type="nucleotide sequence ID" value="NZ_JXZB01000004.1"/>
</dbReference>
<dbReference type="GO" id="GO:0003700">
    <property type="term" value="F:DNA-binding transcription factor activity"/>
    <property type="evidence" value="ECO:0007669"/>
    <property type="project" value="InterPro"/>
</dbReference>
<accession>A0A0D0PXQ3</accession>
<protein>
    <submittedName>
        <fullName evidence="2">MarR family transcriptional regulator</fullName>
    </submittedName>
</protein>
<dbReference type="AlphaFoldDB" id="A0A0D0PXQ3"/>
<dbReference type="InterPro" id="IPR036388">
    <property type="entry name" value="WH-like_DNA-bd_sf"/>
</dbReference>
<dbReference type="InterPro" id="IPR000835">
    <property type="entry name" value="HTH_MarR-typ"/>
</dbReference>
<dbReference type="GO" id="GO:0006950">
    <property type="term" value="P:response to stress"/>
    <property type="evidence" value="ECO:0007669"/>
    <property type="project" value="TreeGrafter"/>
</dbReference>
<dbReference type="Proteomes" id="UP000032066">
    <property type="component" value="Unassembled WGS sequence"/>
</dbReference>
<sequence length="165" mass="18515">MEDEVDRLVAAWRRERPDLDVEPLEVLSRVSRLARHLDRARRTAFAEHGLEPWEFDVLTALRRAGDPYQLSPGQLLTQTLVTSGTMTNRIDRLTTKGLVVRLPDPDDRRGVLVRLTDAGRDKADQALAGLLAHEREILARLAPAQRGELASLLRQLVIPFDRAGG</sequence>
<dbReference type="InterPro" id="IPR039422">
    <property type="entry name" value="MarR/SlyA-like"/>
</dbReference>
<dbReference type="PANTHER" id="PTHR33164:SF104">
    <property type="entry name" value="TRANSCRIPTIONAL REGULATORY PROTEIN"/>
    <property type="match status" value="1"/>
</dbReference>
<gene>
    <name evidence="2" type="ORF">TR51_32465</name>
</gene>
<feature type="domain" description="HTH marR-type" evidence="1">
    <location>
        <begin position="23"/>
        <end position="158"/>
    </location>
</feature>
<evidence type="ECO:0000313" key="2">
    <source>
        <dbReference type="EMBL" id="KIQ63388.1"/>
    </source>
</evidence>
<dbReference type="EMBL" id="JXZB01000004">
    <property type="protein sequence ID" value="KIQ63388.1"/>
    <property type="molecule type" value="Genomic_DNA"/>
</dbReference>
<evidence type="ECO:0000259" key="1">
    <source>
        <dbReference type="PROSITE" id="PS50995"/>
    </source>
</evidence>
<dbReference type="Pfam" id="PF12802">
    <property type="entry name" value="MarR_2"/>
    <property type="match status" value="1"/>
</dbReference>
<dbReference type="SMART" id="SM00347">
    <property type="entry name" value="HTH_MARR"/>
    <property type="match status" value="1"/>
</dbReference>
<proteinExistence type="predicted"/>
<name>A0A0D0PXQ3_KITGR</name>
<dbReference type="OrthoDB" id="3237509at2"/>
<dbReference type="Gene3D" id="1.10.10.10">
    <property type="entry name" value="Winged helix-like DNA-binding domain superfamily/Winged helix DNA-binding domain"/>
    <property type="match status" value="1"/>
</dbReference>
<dbReference type="InterPro" id="IPR036390">
    <property type="entry name" value="WH_DNA-bd_sf"/>
</dbReference>
<dbReference type="PATRIC" id="fig|2064.6.peg.6872"/>
<organism evidence="2 3">
    <name type="scientific">Kitasatospora griseola</name>
    <name type="common">Streptomyces griseolosporeus</name>
    <dbReference type="NCBI Taxonomy" id="2064"/>
    <lineage>
        <taxon>Bacteria</taxon>
        <taxon>Bacillati</taxon>
        <taxon>Actinomycetota</taxon>
        <taxon>Actinomycetes</taxon>
        <taxon>Kitasatosporales</taxon>
        <taxon>Streptomycetaceae</taxon>
        <taxon>Kitasatospora</taxon>
    </lineage>
</organism>
<keyword evidence="3" id="KW-1185">Reference proteome</keyword>
<dbReference type="PRINTS" id="PR00598">
    <property type="entry name" value="HTHMARR"/>
</dbReference>
<comment type="caution">
    <text evidence="2">The sequence shown here is derived from an EMBL/GenBank/DDBJ whole genome shotgun (WGS) entry which is preliminary data.</text>
</comment>
<dbReference type="STRING" id="2064.TR51_32465"/>